<dbReference type="AlphaFoldDB" id="A0A7S2E3I4"/>
<feature type="compositionally biased region" description="Basic residues" evidence="2">
    <location>
        <begin position="302"/>
        <end position="315"/>
    </location>
</feature>
<sequence length="315" mass="35816">MQKAVNLEASLTRVKSDRDLKTTEMKKKIDSLTDDLEKHKKMLRDSKDKYFDTRQELFAANDDLRKMHDLAGSTYCNTTLIMEDSTKIFSFVGSKITDFCNEFYMETLVPLSRTFSHIGEMFVERTNEYYEEYAKDHVEEIKTSVYDLYIGSIKPIIDEHILPLVEKHISPLVDKVSDPISEAVESVRLTMVSVVKHTSKAAHAYLAVLKIDKGMLSPPTEWMLKQFKYCMDNSDEVVDTVAGYLPLFFAMMVTGCVILGSIFVKLGVPTSFVWAYCVVRFLYRPRCKEVASGGTTGTTAKGKGKKKGRRKVKAQ</sequence>
<organism evidence="3">
    <name type="scientific">Helicotheca tamesis</name>
    <dbReference type="NCBI Taxonomy" id="374047"/>
    <lineage>
        <taxon>Eukaryota</taxon>
        <taxon>Sar</taxon>
        <taxon>Stramenopiles</taxon>
        <taxon>Ochrophyta</taxon>
        <taxon>Bacillariophyta</taxon>
        <taxon>Mediophyceae</taxon>
        <taxon>Lithodesmiophycidae</taxon>
        <taxon>Lithodesmiales</taxon>
        <taxon>Lithodesmiaceae</taxon>
        <taxon>Helicotheca</taxon>
    </lineage>
</organism>
<proteinExistence type="predicted"/>
<dbReference type="EMBL" id="HBGV01002489">
    <property type="protein sequence ID" value="CAD9472074.1"/>
    <property type="molecule type" value="Transcribed_RNA"/>
</dbReference>
<name>A0A7S2E3I4_9STRA</name>
<protein>
    <submittedName>
        <fullName evidence="3">Uncharacterized protein</fullName>
    </submittedName>
</protein>
<gene>
    <name evidence="3" type="ORF">HTAM1171_LOCUS1530</name>
</gene>
<evidence type="ECO:0000256" key="2">
    <source>
        <dbReference type="SAM" id="MobiDB-lite"/>
    </source>
</evidence>
<keyword evidence="1" id="KW-0175">Coiled coil</keyword>
<evidence type="ECO:0000313" key="3">
    <source>
        <dbReference type="EMBL" id="CAD9472074.1"/>
    </source>
</evidence>
<evidence type="ECO:0000256" key="1">
    <source>
        <dbReference type="SAM" id="Coils"/>
    </source>
</evidence>
<feature type="coiled-coil region" evidence="1">
    <location>
        <begin position="22"/>
        <end position="49"/>
    </location>
</feature>
<reference evidence="3" key="1">
    <citation type="submission" date="2021-01" db="EMBL/GenBank/DDBJ databases">
        <authorList>
            <person name="Corre E."/>
            <person name="Pelletier E."/>
            <person name="Niang G."/>
            <person name="Scheremetjew M."/>
            <person name="Finn R."/>
            <person name="Kale V."/>
            <person name="Holt S."/>
            <person name="Cochrane G."/>
            <person name="Meng A."/>
            <person name="Brown T."/>
            <person name="Cohen L."/>
        </authorList>
    </citation>
    <scope>NUCLEOTIDE SEQUENCE</scope>
    <source>
        <strain evidence="3">CCMP826</strain>
    </source>
</reference>
<accession>A0A7S2E3I4</accession>
<feature type="region of interest" description="Disordered" evidence="2">
    <location>
        <begin position="291"/>
        <end position="315"/>
    </location>
</feature>